<geneLocation type="plasmid" evidence="1">
    <name>pACN001-B</name>
</geneLocation>
<accession>A0A140WYR0</accession>
<gene>
    <name evidence="1" type="ORF">J444_pB193</name>
</gene>
<name>A0A140WYR0_ECOLX</name>
<dbReference type="AlphaFoldDB" id="A0A140WYR0"/>
<protein>
    <submittedName>
        <fullName evidence="1">Uncharacterized protein</fullName>
    </submittedName>
</protein>
<evidence type="ECO:0000313" key="1">
    <source>
        <dbReference type="EMBL" id="AHF23286.1"/>
    </source>
</evidence>
<sequence>MEWVTWVLVNRNEILFLYAIDKSGIEIIPTGNSESGG</sequence>
<dbReference type="EMBL" id="KC853435">
    <property type="protein sequence ID" value="AHF23286.1"/>
    <property type="molecule type" value="Genomic_DNA"/>
</dbReference>
<keyword evidence="1" id="KW-0614">Plasmid</keyword>
<proteinExistence type="predicted"/>
<reference evidence="1" key="1">
    <citation type="journal article" date="2014" name="J Glob Antimicrob Resist">
        <title>Plasmid-mediated multidrug resistance and virulence in an avian pathogenic Escherichia coli strain isolated in China.</title>
        <authorList>
            <person name="Wang X."/>
            <person name="Hao H."/>
            <person name="Xu Z."/>
            <person name="Zheng H."/>
            <person name="Liu C."/>
            <person name="Wei L."/>
            <person name="Zhang R."/>
            <person name="Bi D."/>
            <person name="Chen H."/>
            <person name="Tan C."/>
        </authorList>
    </citation>
    <scope>NUCLEOTIDE SEQUENCE</scope>
    <source>
        <strain evidence="1">ACN001</strain>
        <plasmid evidence="1">pACN001-B</plasmid>
    </source>
</reference>
<organism evidence="1">
    <name type="scientific">Escherichia coli ACN001</name>
    <dbReference type="NCBI Taxonomy" id="1311757"/>
    <lineage>
        <taxon>Bacteria</taxon>
        <taxon>Pseudomonadati</taxon>
        <taxon>Pseudomonadota</taxon>
        <taxon>Gammaproteobacteria</taxon>
        <taxon>Enterobacterales</taxon>
        <taxon>Enterobacteriaceae</taxon>
        <taxon>Escherichia</taxon>
    </lineage>
</organism>